<keyword evidence="3 5" id="KW-0808">Transferase</keyword>
<name>A0ABY8VKR7_9CORY</name>
<accession>A0ABY8VKR7</accession>
<reference evidence="5 6" key="1">
    <citation type="submission" date="2023-05" db="EMBL/GenBank/DDBJ databases">
        <title>Corynebacterium suedekumii sp. nov. and Corynebacterium breve sp. nov. isolated from raw cow's milk.</title>
        <authorList>
            <person name="Baer M.K."/>
            <person name="Mehl L."/>
            <person name="Hellmuth R."/>
            <person name="Marke G."/>
            <person name="Lipski A."/>
        </authorList>
    </citation>
    <scope>NUCLEOTIDE SEQUENCE [LARGE SCALE GENOMIC DNA]</scope>
    <source>
        <strain evidence="5 6">LM112</strain>
    </source>
</reference>
<dbReference type="PROSITE" id="PS51219">
    <property type="entry name" value="DPCK"/>
    <property type="match status" value="1"/>
</dbReference>
<dbReference type="InterPro" id="IPR001977">
    <property type="entry name" value="Depp_CoAkinase"/>
</dbReference>
<proteinExistence type="inferred from homology"/>
<dbReference type="HAMAP" id="MF_00376">
    <property type="entry name" value="Dephospho_CoA_kinase"/>
    <property type="match status" value="1"/>
</dbReference>
<keyword evidence="3" id="KW-0963">Cytoplasm</keyword>
<keyword evidence="2 3" id="KW-0067">ATP-binding</keyword>
<protein>
    <recommendedName>
        <fullName evidence="3 4">Dephospho-CoA kinase</fullName>
        <ecNumber evidence="3 4">2.7.1.24</ecNumber>
    </recommendedName>
    <alternativeName>
        <fullName evidence="3">Dephosphocoenzyme A kinase</fullName>
    </alternativeName>
</protein>
<comment type="subcellular location">
    <subcellularLocation>
        <location evidence="3">Cytoplasm</location>
    </subcellularLocation>
</comment>
<evidence type="ECO:0000313" key="5">
    <source>
        <dbReference type="EMBL" id="WIM69632.1"/>
    </source>
</evidence>
<dbReference type="NCBIfam" id="TIGR00152">
    <property type="entry name" value="dephospho-CoA kinase"/>
    <property type="match status" value="1"/>
</dbReference>
<feature type="binding site" evidence="3">
    <location>
        <begin position="11"/>
        <end position="16"/>
    </location>
    <ligand>
        <name>ATP</name>
        <dbReference type="ChEBI" id="CHEBI:30616"/>
    </ligand>
</feature>
<dbReference type="Proteomes" id="UP001238805">
    <property type="component" value="Chromosome"/>
</dbReference>
<dbReference type="Gene3D" id="3.40.50.300">
    <property type="entry name" value="P-loop containing nucleotide triphosphate hydrolases"/>
    <property type="match status" value="1"/>
</dbReference>
<dbReference type="GO" id="GO:0004140">
    <property type="term" value="F:dephospho-CoA kinase activity"/>
    <property type="evidence" value="ECO:0007669"/>
    <property type="project" value="UniProtKB-EC"/>
</dbReference>
<keyword evidence="6" id="KW-1185">Reference proteome</keyword>
<keyword evidence="3" id="KW-0173">Coenzyme A biosynthesis</keyword>
<evidence type="ECO:0000256" key="2">
    <source>
        <dbReference type="ARBA" id="ARBA00022840"/>
    </source>
</evidence>
<dbReference type="Pfam" id="PF01121">
    <property type="entry name" value="CoaE"/>
    <property type="match status" value="1"/>
</dbReference>
<dbReference type="CDD" id="cd02022">
    <property type="entry name" value="DPCK"/>
    <property type="match status" value="1"/>
</dbReference>
<evidence type="ECO:0000256" key="4">
    <source>
        <dbReference type="NCBIfam" id="TIGR00152"/>
    </source>
</evidence>
<comment type="catalytic activity">
    <reaction evidence="3">
        <text>3'-dephospho-CoA + ATP = ADP + CoA + H(+)</text>
        <dbReference type="Rhea" id="RHEA:18245"/>
        <dbReference type="ChEBI" id="CHEBI:15378"/>
        <dbReference type="ChEBI" id="CHEBI:30616"/>
        <dbReference type="ChEBI" id="CHEBI:57287"/>
        <dbReference type="ChEBI" id="CHEBI:57328"/>
        <dbReference type="ChEBI" id="CHEBI:456216"/>
        <dbReference type="EC" id="2.7.1.24"/>
    </reaction>
</comment>
<dbReference type="EMBL" id="CP126970">
    <property type="protein sequence ID" value="WIM69632.1"/>
    <property type="molecule type" value="Genomic_DNA"/>
</dbReference>
<evidence type="ECO:0000313" key="6">
    <source>
        <dbReference type="Proteomes" id="UP001238805"/>
    </source>
</evidence>
<dbReference type="SUPFAM" id="SSF52540">
    <property type="entry name" value="P-loop containing nucleoside triphosphate hydrolases"/>
    <property type="match status" value="1"/>
</dbReference>
<comment type="pathway">
    <text evidence="3">Cofactor biosynthesis; coenzyme A biosynthesis; CoA from (R)-pantothenate: step 5/5.</text>
</comment>
<sequence>MLRIGLTGGIGSGKTTVADLFRSHGFPVIDADLIARQIVEPGQPALTELAQAFGADILHPDGSLNRGELAARAFVDPERTALLNSITHPRIQAETARQFAAAEAAGEPAVIYDMPLLVDNGLHEGMDLVVVVDVDKQTRLRRLVDSRGLSEEDALRRMDAQVADDVRLAAADEVIDNNGPVEGLADQVAAVVEKIRR</sequence>
<dbReference type="RefSeq" id="WP_284874226.1">
    <property type="nucleotide sequence ID" value="NZ_CP126970.1"/>
</dbReference>
<dbReference type="EC" id="2.7.1.24" evidence="3 4"/>
<comment type="function">
    <text evidence="3">Catalyzes the phosphorylation of the 3'-hydroxyl group of dephosphocoenzyme A to form coenzyme A.</text>
</comment>
<dbReference type="NCBIfam" id="NF002879">
    <property type="entry name" value="PRK03333.1"/>
    <property type="match status" value="1"/>
</dbReference>
<dbReference type="PANTHER" id="PTHR10695:SF46">
    <property type="entry name" value="BIFUNCTIONAL COENZYME A SYNTHASE-RELATED"/>
    <property type="match status" value="1"/>
</dbReference>
<evidence type="ECO:0000256" key="3">
    <source>
        <dbReference type="HAMAP-Rule" id="MF_00376"/>
    </source>
</evidence>
<keyword evidence="3 5" id="KW-0418">Kinase</keyword>
<dbReference type="PANTHER" id="PTHR10695">
    <property type="entry name" value="DEPHOSPHO-COA KINASE-RELATED"/>
    <property type="match status" value="1"/>
</dbReference>
<organism evidence="5 6">
    <name type="scientific">Corynebacterium suedekumii</name>
    <dbReference type="NCBI Taxonomy" id="3049801"/>
    <lineage>
        <taxon>Bacteria</taxon>
        <taxon>Bacillati</taxon>
        <taxon>Actinomycetota</taxon>
        <taxon>Actinomycetes</taxon>
        <taxon>Mycobacteriales</taxon>
        <taxon>Corynebacteriaceae</taxon>
        <taxon>Corynebacterium</taxon>
    </lineage>
</organism>
<keyword evidence="1 3" id="KW-0547">Nucleotide-binding</keyword>
<gene>
    <name evidence="3 5" type="primary">coaE</name>
    <name evidence="5" type="ORF">QP029_10365</name>
</gene>
<comment type="similarity">
    <text evidence="3">Belongs to the CoaE family.</text>
</comment>
<dbReference type="InterPro" id="IPR027417">
    <property type="entry name" value="P-loop_NTPase"/>
</dbReference>
<evidence type="ECO:0000256" key="1">
    <source>
        <dbReference type="ARBA" id="ARBA00022741"/>
    </source>
</evidence>